<dbReference type="EMBL" id="UINC01085283">
    <property type="protein sequence ID" value="SVC32679.1"/>
    <property type="molecule type" value="Genomic_DNA"/>
</dbReference>
<reference evidence="1" key="1">
    <citation type="submission" date="2018-05" db="EMBL/GenBank/DDBJ databases">
        <authorList>
            <person name="Lanie J.A."/>
            <person name="Ng W.-L."/>
            <person name="Kazmierczak K.M."/>
            <person name="Andrzejewski T.M."/>
            <person name="Davidsen T.M."/>
            <person name="Wayne K.J."/>
            <person name="Tettelin H."/>
            <person name="Glass J.I."/>
            <person name="Rusch D."/>
            <person name="Podicherti R."/>
            <person name="Tsui H.-C.T."/>
            <person name="Winkler M.E."/>
        </authorList>
    </citation>
    <scope>NUCLEOTIDE SEQUENCE</scope>
</reference>
<accession>A0A382L7S2</accession>
<proteinExistence type="predicted"/>
<sequence>MHIVEELYLAMSGHVSSISTGESKH</sequence>
<protein>
    <submittedName>
        <fullName evidence="1">Uncharacterized protein</fullName>
    </submittedName>
</protein>
<gene>
    <name evidence="1" type="ORF">METZ01_LOCUS285533</name>
</gene>
<dbReference type="AlphaFoldDB" id="A0A382L7S2"/>
<organism evidence="1">
    <name type="scientific">marine metagenome</name>
    <dbReference type="NCBI Taxonomy" id="408172"/>
    <lineage>
        <taxon>unclassified sequences</taxon>
        <taxon>metagenomes</taxon>
        <taxon>ecological metagenomes</taxon>
    </lineage>
</organism>
<evidence type="ECO:0000313" key="1">
    <source>
        <dbReference type="EMBL" id="SVC32679.1"/>
    </source>
</evidence>
<name>A0A382L7S2_9ZZZZ</name>